<proteinExistence type="inferred from homology"/>
<feature type="region of interest" description="Disordered" evidence="7">
    <location>
        <begin position="277"/>
        <end position="299"/>
    </location>
</feature>
<evidence type="ECO:0000313" key="10">
    <source>
        <dbReference type="EMBL" id="KFL37765.1"/>
    </source>
</evidence>
<reference evidence="10 11" key="2">
    <citation type="journal article" date="2015" name="Stand. Genomic Sci.">
        <title>High quality draft genomic sequence of Arenimonas donghaensis DSM 18148(T).</title>
        <authorList>
            <person name="Chen F."/>
            <person name="Wang H."/>
            <person name="Cao Y."/>
            <person name="Li X."/>
            <person name="Wang G."/>
        </authorList>
    </citation>
    <scope>NUCLEOTIDE SEQUENCE [LARGE SCALE GENOMIC DNA]</scope>
    <source>
        <strain evidence="10 11">HO3-R19</strain>
    </source>
</reference>
<dbReference type="EMBL" id="AVCJ01000001">
    <property type="protein sequence ID" value="KFL37765.1"/>
    <property type="molecule type" value="Genomic_DNA"/>
</dbReference>
<dbReference type="OrthoDB" id="9814548at2"/>
<dbReference type="Proteomes" id="UP000029085">
    <property type="component" value="Unassembled WGS sequence"/>
</dbReference>
<dbReference type="STRING" id="1121014.N788_00925"/>
<evidence type="ECO:0000256" key="8">
    <source>
        <dbReference type="SAM" id="SignalP"/>
    </source>
</evidence>
<evidence type="ECO:0000256" key="2">
    <source>
        <dbReference type="ARBA" id="ARBA00006577"/>
    </source>
</evidence>
<dbReference type="Gene3D" id="3.10.50.40">
    <property type="match status" value="1"/>
</dbReference>
<reference evidence="11" key="1">
    <citation type="submission" date="2013-08" db="EMBL/GenBank/DDBJ databases">
        <title>Genome sequencing of Arenimonas donghaensis.</title>
        <authorList>
            <person name="Chen F."/>
            <person name="Wang G."/>
        </authorList>
    </citation>
    <scope>NUCLEOTIDE SEQUENCE [LARGE SCALE GENOMIC DNA]</scope>
    <source>
        <strain evidence="11">HO3-R19</strain>
    </source>
</reference>
<dbReference type="Pfam" id="PF00254">
    <property type="entry name" value="FKBP_C"/>
    <property type="match status" value="1"/>
</dbReference>
<evidence type="ECO:0000256" key="3">
    <source>
        <dbReference type="ARBA" id="ARBA00023110"/>
    </source>
</evidence>
<evidence type="ECO:0000256" key="4">
    <source>
        <dbReference type="ARBA" id="ARBA00023235"/>
    </source>
</evidence>
<evidence type="ECO:0000259" key="9">
    <source>
        <dbReference type="PROSITE" id="PS50059"/>
    </source>
</evidence>
<organism evidence="10 11">
    <name type="scientific">Arenimonas donghaensis DSM 18148 = HO3-R19</name>
    <dbReference type="NCBI Taxonomy" id="1121014"/>
    <lineage>
        <taxon>Bacteria</taxon>
        <taxon>Pseudomonadati</taxon>
        <taxon>Pseudomonadota</taxon>
        <taxon>Gammaproteobacteria</taxon>
        <taxon>Lysobacterales</taxon>
        <taxon>Lysobacteraceae</taxon>
        <taxon>Arenimonas</taxon>
    </lineage>
</organism>
<comment type="similarity">
    <text evidence="2 6">Belongs to the FKBP-type PPIase family.</text>
</comment>
<keyword evidence="8" id="KW-0732">Signal</keyword>
<feature type="signal peptide" evidence="8">
    <location>
        <begin position="1"/>
        <end position="20"/>
    </location>
</feature>
<dbReference type="SUPFAM" id="SSF54534">
    <property type="entry name" value="FKBP-like"/>
    <property type="match status" value="1"/>
</dbReference>
<comment type="catalytic activity">
    <reaction evidence="1 5 6">
        <text>[protein]-peptidylproline (omega=180) = [protein]-peptidylproline (omega=0)</text>
        <dbReference type="Rhea" id="RHEA:16237"/>
        <dbReference type="Rhea" id="RHEA-COMP:10747"/>
        <dbReference type="Rhea" id="RHEA-COMP:10748"/>
        <dbReference type="ChEBI" id="CHEBI:83833"/>
        <dbReference type="ChEBI" id="CHEBI:83834"/>
        <dbReference type="EC" id="5.2.1.8"/>
    </reaction>
</comment>
<dbReference type="PROSITE" id="PS50059">
    <property type="entry name" value="FKBP_PPIASE"/>
    <property type="match status" value="1"/>
</dbReference>
<protein>
    <recommendedName>
        <fullName evidence="6">Peptidyl-prolyl cis-trans isomerase</fullName>
        <ecNumber evidence="6">5.2.1.8</ecNumber>
    </recommendedName>
</protein>
<dbReference type="PANTHER" id="PTHR43811">
    <property type="entry name" value="FKBP-TYPE PEPTIDYL-PROLYL CIS-TRANS ISOMERASE FKPA"/>
    <property type="match status" value="1"/>
</dbReference>
<comment type="caution">
    <text evidence="10">The sequence shown here is derived from an EMBL/GenBank/DDBJ whole genome shotgun (WGS) entry which is preliminary data.</text>
</comment>
<sequence>MLLSRLLAVLLFGLALPVLAQVNPLPAPSPLDAPPKDAIETATGIHYKVLKPAPAPVVHPTGDFVEFSANVWSADGETRINGRQAGKILVSMRRLANDQPAMVRIVKSTPIGETRRWWVDAERMKPGYPGMPDLPHVFDITVHGEKDPTRAPPDVAAPPEDAIRTASGLAYKVIERGNRAPGHPAATDHVQVHYTGWTPAGQVFDSSLFKDRPATFPLQALIQGWREGILLMQRGDSFRFWIPGHLAYDNVPGNQAPKGMLVFDVTLLAFGPMGSARPPLQADGTEAAPAADAGDGSAQ</sequence>
<dbReference type="EC" id="5.2.1.8" evidence="6"/>
<keyword evidence="3 5" id="KW-0697">Rotamase</keyword>
<evidence type="ECO:0000256" key="7">
    <source>
        <dbReference type="SAM" id="MobiDB-lite"/>
    </source>
</evidence>
<dbReference type="PANTHER" id="PTHR43811:SF57">
    <property type="entry name" value="FKBP-TYPE PEPTIDYL-PROLYL CIS-TRANS ISOMERASE FKPA-RELATED"/>
    <property type="match status" value="1"/>
</dbReference>
<dbReference type="PATRIC" id="fig|1121014.3.peg.179"/>
<dbReference type="AlphaFoldDB" id="A0A087MLL2"/>
<dbReference type="GO" id="GO:0003755">
    <property type="term" value="F:peptidyl-prolyl cis-trans isomerase activity"/>
    <property type="evidence" value="ECO:0007669"/>
    <property type="project" value="UniProtKB-UniRule"/>
</dbReference>
<evidence type="ECO:0000256" key="6">
    <source>
        <dbReference type="RuleBase" id="RU003915"/>
    </source>
</evidence>
<evidence type="ECO:0000256" key="1">
    <source>
        <dbReference type="ARBA" id="ARBA00000971"/>
    </source>
</evidence>
<dbReference type="RefSeq" id="WP_051924212.1">
    <property type="nucleotide sequence ID" value="NZ_AVCJ01000001.1"/>
</dbReference>
<accession>A0A087MLL2</accession>
<keyword evidence="11" id="KW-1185">Reference proteome</keyword>
<keyword evidence="4 5" id="KW-0413">Isomerase</keyword>
<dbReference type="InterPro" id="IPR001179">
    <property type="entry name" value="PPIase_FKBP_dom"/>
</dbReference>
<feature type="chain" id="PRO_5001826522" description="Peptidyl-prolyl cis-trans isomerase" evidence="8">
    <location>
        <begin position="21"/>
        <end position="299"/>
    </location>
</feature>
<feature type="compositionally biased region" description="Low complexity" evidence="7">
    <location>
        <begin position="282"/>
        <end position="299"/>
    </location>
</feature>
<feature type="domain" description="PPIase FKBP-type" evidence="9">
    <location>
        <begin position="187"/>
        <end position="271"/>
    </location>
</feature>
<name>A0A087MLL2_9GAMM</name>
<gene>
    <name evidence="10" type="ORF">N788_00925</name>
</gene>
<evidence type="ECO:0000256" key="5">
    <source>
        <dbReference type="PROSITE-ProRule" id="PRU00277"/>
    </source>
</evidence>
<evidence type="ECO:0000313" key="11">
    <source>
        <dbReference type="Proteomes" id="UP000029085"/>
    </source>
</evidence>
<dbReference type="InterPro" id="IPR046357">
    <property type="entry name" value="PPIase_dom_sf"/>
</dbReference>